<sequence>MGLKAINQQILKKIALVLGVMFLLVLAFFLILHYINIKKGLLNLSISKGYITLKTVDYKFFKNGTLAYEIFSKSLNYYSPKKNIIKLEDVKAYIYGKNKKPAYIITGRHGRLNAVSKNVTVSGGVIIKDIKGSSMKTKLIYYVAKDDKIVAPGYMRIKGKNYDISGSGLIFYIKKRIFILNKDVHFISGGGRM</sequence>
<dbReference type="GO" id="GO:0005886">
    <property type="term" value="C:plasma membrane"/>
    <property type="evidence" value="ECO:0007669"/>
    <property type="project" value="InterPro"/>
</dbReference>
<dbReference type="InterPro" id="IPR026265">
    <property type="entry name" value="LptC"/>
</dbReference>
<gene>
    <name evidence="2" type="primary">lptC</name>
    <name evidence="2" type="ORF">EVJ47_00145</name>
</gene>
<dbReference type="Proteomes" id="UP000320813">
    <property type="component" value="Unassembled WGS sequence"/>
</dbReference>
<keyword evidence="1" id="KW-0472">Membrane</keyword>
<keyword evidence="1" id="KW-0812">Transmembrane</keyword>
<keyword evidence="1" id="KW-1133">Transmembrane helix</keyword>
<dbReference type="Pfam" id="PF06835">
    <property type="entry name" value="LptC"/>
    <property type="match status" value="1"/>
</dbReference>
<evidence type="ECO:0000313" key="3">
    <source>
        <dbReference type="Proteomes" id="UP000320813"/>
    </source>
</evidence>
<accession>A0A519BBU5</accession>
<name>A0A519BBU5_9DELT</name>
<dbReference type="AlphaFoldDB" id="A0A519BBU5"/>
<reference evidence="2 3" key="1">
    <citation type="submission" date="2019-01" db="EMBL/GenBank/DDBJ databases">
        <title>Insights into ecological role of a new deltaproteobacterial order Candidatus Sinidesulfobacterales (Sva0485) by metagenomics and metatranscriptomics.</title>
        <authorList>
            <person name="Tan S."/>
            <person name="Liu J."/>
            <person name="Fang Y."/>
            <person name="Hedlund B.P."/>
            <person name="Lian Z.H."/>
            <person name="Huang L.Y."/>
            <person name="Li J.T."/>
            <person name="Huang L.N."/>
            <person name="Li W.J."/>
            <person name="Jiang H.C."/>
            <person name="Dong H.L."/>
            <person name="Shu W.S."/>
        </authorList>
    </citation>
    <scope>NUCLEOTIDE SEQUENCE [LARGE SCALE GENOMIC DNA]</scope>
    <source>
        <strain evidence="2">AP3</strain>
    </source>
</reference>
<proteinExistence type="predicted"/>
<comment type="caution">
    <text evidence="2">The sequence shown here is derived from an EMBL/GenBank/DDBJ whole genome shotgun (WGS) entry which is preliminary data.</text>
</comment>
<dbReference type="InterPro" id="IPR010664">
    <property type="entry name" value="LipoPS_assembly_LptC-rel"/>
</dbReference>
<dbReference type="Gene3D" id="2.60.450.10">
    <property type="entry name" value="Lipopolysaccharide (LPS) transport protein A like domain"/>
    <property type="match status" value="1"/>
</dbReference>
<feature type="transmembrane region" description="Helical" evidence="1">
    <location>
        <begin position="14"/>
        <end position="35"/>
    </location>
</feature>
<organism evidence="2 3">
    <name type="scientific">Candidatus Acidulodesulfobacterium ferriphilum</name>
    <dbReference type="NCBI Taxonomy" id="2597223"/>
    <lineage>
        <taxon>Bacteria</taxon>
        <taxon>Deltaproteobacteria</taxon>
        <taxon>Candidatus Acidulodesulfobacterales</taxon>
        <taxon>Candidatus Acidulodesulfobacterium</taxon>
    </lineage>
</organism>
<protein>
    <submittedName>
        <fullName evidence="2">LPS export ABC transporter periplasmic protein LptC</fullName>
    </submittedName>
</protein>
<dbReference type="EMBL" id="SGBD01000001">
    <property type="protein sequence ID" value="RZD14736.1"/>
    <property type="molecule type" value="Genomic_DNA"/>
</dbReference>
<evidence type="ECO:0000313" key="2">
    <source>
        <dbReference type="EMBL" id="RZD14736.1"/>
    </source>
</evidence>
<evidence type="ECO:0000256" key="1">
    <source>
        <dbReference type="SAM" id="Phobius"/>
    </source>
</evidence>
<dbReference type="GO" id="GO:0015221">
    <property type="term" value="F:lipopolysaccharide transmembrane transporter activity"/>
    <property type="evidence" value="ECO:0007669"/>
    <property type="project" value="InterPro"/>
</dbReference>
<dbReference type="NCBIfam" id="TIGR04409">
    <property type="entry name" value="LptC_YrbK"/>
    <property type="match status" value="1"/>
</dbReference>